<feature type="transmembrane region" description="Helical" evidence="1">
    <location>
        <begin position="15"/>
        <end position="40"/>
    </location>
</feature>
<sequence>MRIWGWKRGGQEGKFVVLLVRDVFLVYVWLDFFLFDFFILTDFSFQFPSNVLSGHADPCFYLHHDLKVKK</sequence>
<organism evidence="2 3">
    <name type="scientific">Patagioenas fasciata monilis</name>
    <dbReference type="NCBI Taxonomy" id="372326"/>
    <lineage>
        <taxon>Eukaryota</taxon>
        <taxon>Metazoa</taxon>
        <taxon>Chordata</taxon>
        <taxon>Craniata</taxon>
        <taxon>Vertebrata</taxon>
        <taxon>Euteleostomi</taxon>
        <taxon>Archelosauria</taxon>
        <taxon>Archosauria</taxon>
        <taxon>Dinosauria</taxon>
        <taxon>Saurischia</taxon>
        <taxon>Theropoda</taxon>
        <taxon>Coelurosauria</taxon>
        <taxon>Aves</taxon>
        <taxon>Neognathae</taxon>
        <taxon>Neoaves</taxon>
        <taxon>Columbimorphae</taxon>
        <taxon>Columbiformes</taxon>
        <taxon>Columbidae</taxon>
        <taxon>Patagioenas</taxon>
    </lineage>
</organism>
<keyword evidence="1" id="KW-0472">Membrane</keyword>
<protein>
    <submittedName>
        <fullName evidence="2">Uncharacterized protein</fullName>
    </submittedName>
</protein>
<comment type="caution">
    <text evidence="2">The sequence shown here is derived from an EMBL/GenBank/DDBJ whole genome shotgun (WGS) entry which is preliminary data.</text>
</comment>
<name>A0A1V4K879_PATFA</name>
<dbReference type="EMBL" id="LSYS01004200">
    <property type="protein sequence ID" value="OPJ80662.1"/>
    <property type="molecule type" value="Genomic_DNA"/>
</dbReference>
<evidence type="ECO:0000256" key="1">
    <source>
        <dbReference type="SAM" id="Phobius"/>
    </source>
</evidence>
<proteinExistence type="predicted"/>
<accession>A0A1V4K879</accession>
<dbReference type="Proteomes" id="UP000190648">
    <property type="component" value="Unassembled WGS sequence"/>
</dbReference>
<keyword evidence="1" id="KW-0812">Transmembrane</keyword>
<gene>
    <name evidence="2" type="ORF">AV530_010924</name>
</gene>
<dbReference type="AlphaFoldDB" id="A0A1V4K879"/>
<keyword evidence="3" id="KW-1185">Reference proteome</keyword>
<reference evidence="2 3" key="1">
    <citation type="submission" date="2016-02" db="EMBL/GenBank/DDBJ databases">
        <title>Band-tailed pigeon sequencing and assembly.</title>
        <authorList>
            <person name="Soares A.E."/>
            <person name="Novak B.J."/>
            <person name="Rice E.S."/>
            <person name="O'Connell B."/>
            <person name="Chang D."/>
            <person name="Weber S."/>
            <person name="Shapiro B."/>
        </authorList>
    </citation>
    <scope>NUCLEOTIDE SEQUENCE [LARGE SCALE GENOMIC DNA]</scope>
    <source>
        <strain evidence="2">BTP2013</strain>
        <tissue evidence="2">Blood</tissue>
    </source>
</reference>
<evidence type="ECO:0000313" key="2">
    <source>
        <dbReference type="EMBL" id="OPJ80662.1"/>
    </source>
</evidence>
<keyword evidence="1" id="KW-1133">Transmembrane helix</keyword>
<evidence type="ECO:0000313" key="3">
    <source>
        <dbReference type="Proteomes" id="UP000190648"/>
    </source>
</evidence>